<dbReference type="EMBL" id="CP012752">
    <property type="protein sequence ID" value="ALG08672.1"/>
    <property type="molecule type" value="Genomic_DNA"/>
</dbReference>
<dbReference type="OrthoDB" id="9796385at2"/>
<dbReference type="STRING" id="860235.AOZ06_18670"/>
<dbReference type="PANTHER" id="PTHR22870:SF408">
    <property type="entry name" value="OS09G0560450 PROTEIN"/>
    <property type="match status" value="1"/>
</dbReference>
<dbReference type="Gene3D" id="2.130.10.30">
    <property type="entry name" value="Regulator of chromosome condensation 1/beta-lactamase-inhibitor protein II"/>
    <property type="match status" value="2"/>
</dbReference>
<organism evidence="2 3">
    <name type="scientific">Kibdelosporangium phytohabitans</name>
    <dbReference type="NCBI Taxonomy" id="860235"/>
    <lineage>
        <taxon>Bacteria</taxon>
        <taxon>Bacillati</taxon>
        <taxon>Actinomycetota</taxon>
        <taxon>Actinomycetes</taxon>
        <taxon>Pseudonocardiales</taxon>
        <taxon>Pseudonocardiaceae</taxon>
        <taxon>Kibdelosporangium</taxon>
    </lineage>
</organism>
<dbReference type="AlphaFoldDB" id="A0A0N9I2I7"/>
<reference evidence="2 3" key="1">
    <citation type="submission" date="2015-07" db="EMBL/GenBank/DDBJ databases">
        <title>Genome sequencing of Kibdelosporangium phytohabitans.</title>
        <authorList>
            <person name="Qin S."/>
            <person name="Xing K."/>
        </authorList>
    </citation>
    <scope>NUCLEOTIDE SEQUENCE [LARGE SCALE GENOMIC DNA]</scope>
    <source>
        <strain evidence="2 3">KLBMP1111</strain>
    </source>
</reference>
<proteinExistence type="predicted"/>
<dbReference type="PROSITE" id="PS00626">
    <property type="entry name" value="RCC1_2"/>
    <property type="match status" value="1"/>
</dbReference>
<dbReference type="SUPFAM" id="SSF50985">
    <property type="entry name" value="RCC1/BLIP-II"/>
    <property type="match status" value="1"/>
</dbReference>
<keyword evidence="3" id="KW-1185">Reference proteome</keyword>
<dbReference type="InterPro" id="IPR051210">
    <property type="entry name" value="Ub_ligase/GEF_domain"/>
</dbReference>
<gene>
    <name evidence="2" type="ORF">AOZ06_18670</name>
</gene>
<evidence type="ECO:0000313" key="3">
    <source>
        <dbReference type="Proteomes" id="UP000063699"/>
    </source>
</evidence>
<sequence length="369" mass="37849">MTVVNTETGIATGSVWIWGDNAFRQQCDGTTEPRLLPAKLDGLDDVVTITGGGGQGVVLRADRTVWAWGRNDHGQAGDGTNENRAVPARVEGLEDVAQLSGGGGHTLALAADGTVWAWGHNGRGDLGDGTTDSRSKPVKVKGLRDVTSVAWGGGHGVALRADGTVWSWGHNLFGGLGDGTTETRLEPVMVDLPNVVEVHGGGGHTLAKTADGTLWAWGRNDRGQVGDGSTETRLSPVRVAGLENVDVEAFIGGYFHSLVLATDGTVWMWGNNDSGQLGDGTTNNRPLPAQVAGVSGVKAVAGGGGRNEFGPGGHTVVLLEDGTLRAWGLNDAGQLGDGTTGNRSTPVAVQGIKDVLAIVAGGGYTMALA</sequence>
<dbReference type="Proteomes" id="UP000063699">
    <property type="component" value="Chromosome"/>
</dbReference>
<dbReference type="PANTHER" id="PTHR22870">
    <property type="entry name" value="REGULATOR OF CHROMOSOME CONDENSATION"/>
    <property type="match status" value="1"/>
</dbReference>
<dbReference type="PRINTS" id="PR00633">
    <property type="entry name" value="RCCNDNSATION"/>
</dbReference>
<dbReference type="Pfam" id="PF00415">
    <property type="entry name" value="RCC1"/>
    <property type="match status" value="6"/>
</dbReference>
<dbReference type="RefSeq" id="WP_054290579.1">
    <property type="nucleotide sequence ID" value="NZ_CP012752.1"/>
</dbReference>
<evidence type="ECO:0000256" key="1">
    <source>
        <dbReference type="ARBA" id="ARBA00022737"/>
    </source>
</evidence>
<keyword evidence="1" id="KW-0677">Repeat</keyword>
<dbReference type="KEGG" id="kphy:AOZ06_18670"/>
<dbReference type="PROSITE" id="PS50012">
    <property type="entry name" value="RCC1_3"/>
    <property type="match status" value="7"/>
</dbReference>
<accession>A0A0N9I2I7</accession>
<evidence type="ECO:0008006" key="4">
    <source>
        <dbReference type="Google" id="ProtNLM"/>
    </source>
</evidence>
<dbReference type="InterPro" id="IPR000408">
    <property type="entry name" value="Reg_chr_condens"/>
</dbReference>
<name>A0A0N9I2I7_9PSEU</name>
<evidence type="ECO:0000313" key="2">
    <source>
        <dbReference type="EMBL" id="ALG08672.1"/>
    </source>
</evidence>
<dbReference type="InterPro" id="IPR009091">
    <property type="entry name" value="RCC1/BLIP-II"/>
</dbReference>
<protein>
    <recommendedName>
        <fullName evidence="4">RCC1 repeat-and reductase domain-containing protein</fullName>
    </recommendedName>
</protein>